<evidence type="ECO:0000313" key="3">
    <source>
        <dbReference type="Proteomes" id="UP000324255"/>
    </source>
</evidence>
<dbReference type="AlphaFoldDB" id="A0AB34CN27"/>
<comment type="caution">
    <text evidence="2">The sequence shown here is derived from an EMBL/GenBank/DDBJ whole genome shotgun (WGS) entry which is preliminary data.</text>
</comment>
<dbReference type="InterPro" id="IPR021225">
    <property type="entry name" value="Tlde1_dom"/>
</dbReference>
<reference evidence="2 3" key="1">
    <citation type="submission" date="2019-09" db="EMBL/GenBank/DDBJ databases">
        <title>Genomic diversity of phyloplane-associated Pantoea species in Pakistan cotton crop.</title>
        <authorList>
            <person name="Tufail M.R."/>
            <person name="Cook D.R."/>
        </authorList>
    </citation>
    <scope>NUCLEOTIDE SEQUENCE [LARGE SCALE GENOMIC DNA]</scope>
    <source>
        <strain evidence="2 3">B_8</strain>
    </source>
</reference>
<dbReference type="Pfam" id="PF10908">
    <property type="entry name" value="Tlde1_dom"/>
    <property type="match status" value="1"/>
</dbReference>
<sequence>MALYGKFIINNADYSPLIFPGLGTFLAFSGNDIYRNRGGCGMIINKGPLPAGHYYIVDRPSGNWVNSVRAWAIDEIKSAFKYHVDHSEWFALYRVDNTIDDSTFFRGVTRGGFRLHPGQVSEGCITLASQSDFNMLRNALLRTSRIPVPGTDLKAYGTIEVITYGDICP</sequence>
<evidence type="ECO:0000313" key="2">
    <source>
        <dbReference type="EMBL" id="KAA6124974.1"/>
    </source>
</evidence>
<name>A0AB34CN27_9GAMM</name>
<protein>
    <submittedName>
        <fullName evidence="2">DUF2778 domain-containing protein</fullName>
    </submittedName>
</protein>
<proteinExistence type="predicted"/>
<keyword evidence="3" id="KW-1185">Reference proteome</keyword>
<evidence type="ECO:0000259" key="1">
    <source>
        <dbReference type="Pfam" id="PF10908"/>
    </source>
</evidence>
<accession>A0AB34CN27</accession>
<feature type="domain" description="Tlde1" evidence="1">
    <location>
        <begin position="24"/>
        <end position="150"/>
    </location>
</feature>
<dbReference type="RefSeq" id="WP_150037545.1">
    <property type="nucleotide sequence ID" value="NZ_VWVM01000007.1"/>
</dbReference>
<organism evidence="2 3">
    <name type="scientific">Candidatus Pantoea gossypiicola</name>
    <dbReference type="NCBI Taxonomy" id="2608008"/>
    <lineage>
        <taxon>Bacteria</taxon>
        <taxon>Pseudomonadati</taxon>
        <taxon>Pseudomonadota</taxon>
        <taxon>Gammaproteobacteria</taxon>
        <taxon>Enterobacterales</taxon>
        <taxon>Erwiniaceae</taxon>
        <taxon>Pantoea</taxon>
    </lineage>
</organism>
<gene>
    <name evidence="2" type="ORF">F3I20_11055</name>
</gene>
<dbReference type="Proteomes" id="UP000324255">
    <property type="component" value="Unassembled WGS sequence"/>
</dbReference>
<dbReference type="EMBL" id="VWVM01000007">
    <property type="protein sequence ID" value="KAA6124974.1"/>
    <property type="molecule type" value="Genomic_DNA"/>
</dbReference>